<dbReference type="InterPro" id="IPR045864">
    <property type="entry name" value="aa-tRNA-synth_II/BPL/LPL"/>
</dbReference>
<dbReference type="InterPro" id="IPR004408">
    <property type="entry name" value="Biotin_CoA_COase_ligase"/>
</dbReference>
<dbReference type="Gene3D" id="3.30.930.10">
    <property type="entry name" value="Bira Bifunctional Protein, Domain 2"/>
    <property type="match status" value="1"/>
</dbReference>
<dbReference type="SUPFAM" id="SSF55681">
    <property type="entry name" value="Class II aaRS and biotin synthetases"/>
    <property type="match status" value="1"/>
</dbReference>
<dbReference type="Gene3D" id="2.30.30.100">
    <property type="match status" value="1"/>
</dbReference>
<dbReference type="AlphaFoldDB" id="A0A4D7CS90"/>
<dbReference type="CDD" id="cd16442">
    <property type="entry name" value="BPL"/>
    <property type="match status" value="1"/>
</dbReference>
<dbReference type="Pfam" id="PF03099">
    <property type="entry name" value="BPL_LplA_LipB"/>
    <property type="match status" value="1"/>
</dbReference>
<organism evidence="1 2">
    <name type="scientific">Vagococcus zengguangii</name>
    <dbReference type="NCBI Taxonomy" id="2571750"/>
    <lineage>
        <taxon>Bacteria</taxon>
        <taxon>Bacillati</taxon>
        <taxon>Bacillota</taxon>
        <taxon>Bacilli</taxon>
        <taxon>Lactobacillales</taxon>
        <taxon>Enterococcaceae</taxon>
        <taxon>Vagococcus</taxon>
    </lineage>
</organism>
<keyword evidence="2" id="KW-1185">Reference proteome</keyword>
<dbReference type="OrthoDB" id="9807064at2"/>
<keyword evidence="1" id="KW-0436">Ligase</keyword>
<dbReference type="PROSITE" id="PS51733">
    <property type="entry name" value="BPL_LPL_CATALYTIC"/>
    <property type="match status" value="1"/>
</dbReference>
<gene>
    <name evidence="1" type="ORF">FA707_00180</name>
</gene>
<dbReference type="KEGG" id="vao:FA707_00180"/>
<dbReference type="GO" id="GO:0016740">
    <property type="term" value="F:transferase activity"/>
    <property type="evidence" value="ECO:0007669"/>
    <property type="project" value="UniProtKB-ARBA"/>
</dbReference>
<dbReference type="Proteomes" id="UP000298615">
    <property type="component" value="Chromosome"/>
</dbReference>
<evidence type="ECO:0000313" key="1">
    <source>
        <dbReference type="EMBL" id="QCI85477.1"/>
    </source>
</evidence>
<sequence length="324" mass="36483">MKVPLMKENLLNYLMKHARQIISKQQLLTLFPENFEQSFADIQRDYYLKESESSVIFYPEVPLSVARITEQLLGAWPTLTVTWHASLSSTNTVMKEQIQTGVLSNNEPHLLITDAQTAGRGRLGRSFISDSYNGLYMSLFIPFKLTTGDLPPFTLIAAAALTQALKSLDNFDIKIKWVNDLYLNRKKVAGILTETTTDYETNQINGVIVGTGINISAFPEQIPTELRDKMGTLFEPGKETITREQLINAYLTQFSLLLNDKTKQYYPIYCDHSLILGKDISFHKDGQTITGQAVKIFEDGRLLVTLPDLSTITLLAGEISLQSY</sequence>
<dbReference type="GO" id="GO:0004077">
    <property type="term" value="F:biotin--[biotin carboxyl-carrier protein] ligase activity"/>
    <property type="evidence" value="ECO:0007669"/>
    <property type="project" value="UniProtKB-EC"/>
</dbReference>
<dbReference type="PANTHER" id="PTHR12835:SF5">
    <property type="entry name" value="BIOTIN--PROTEIN LIGASE"/>
    <property type="match status" value="1"/>
</dbReference>
<protein>
    <submittedName>
        <fullName evidence="1">Biotin--[acetyl-CoA-carboxylase] ligase</fullName>
        <ecNumber evidence="1">6.3.4.15</ecNumber>
    </submittedName>
</protein>
<dbReference type="EMBL" id="CP039712">
    <property type="protein sequence ID" value="QCI85477.1"/>
    <property type="molecule type" value="Genomic_DNA"/>
</dbReference>
<dbReference type="EC" id="6.3.4.15" evidence="1"/>
<reference evidence="1 2" key="1">
    <citation type="submission" date="2019-04" db="EMBL/GenBank/DDBJ databases">
        <title>Vagococcus sp. nov., isolated from faeces of yaks (Bos grunniens).</title>
        <authorList>
            <person name="Ge Y."/>
        </authorList>
    </citation>
    <scope>NUCLEOTIDE SEQUENCE [LARGE SCALE GENOMIC DNA]</scope>
    <source>
        <strain evidence="1 2">MN-17</strain>
    </source>
</reference>
<dbReference type="GO" id="GO:0009249">
    <property type="term" value="P:protein lipoylation"/>
    <property type="evidence" value="ECO:0007669"/>
    <property type="project" value="UniProtKB-ARBA"/>
</dbReference>
<proteinExistence type="predicted"/>
<dbReference type="NCBIfam" id="TIGR00121">
    <property type="entry name" value="birA_ligase"/>
    <property type="match status" value="1"/>
</dbReference>
<dbReference type="InterPro" id="IPR004143">
    <property type="entry name" value="BPL_LPL_catalytic"/>
</dbReference>
<name>A0A4D7CS90_9ENTE</name>
<dbReference type="PANTHER" id="PTHR12835">
    <property type="entry name" value="BIOTIN PROTEIN LIGASE"/>
    <property type="match status" value="1"/>
</dbReference>
<dbReference type="GO" id="GO:0005737">
    <property type="term" value="C:cytoplasm"/>
    <property type="evidence" value="ECO:0007669"/>
    <property type="project" value="TreeGrafter"/>
</dbReference>
<accession>A0A4D7CS90</accession>
<evidence type="ECO:0000313" key="2">
    <source>
        <dbReference type="Proteomes" id="UP000298615"/>
    </source>
</evidence>